<dbReference type="Proteomes" id="UP000253204">
    <property type="component" value="Unassembled WGS sequence"/>
</dbReference>
<dbReference type="OrthoDB" id="9156894at2"/>
<proteinExistence type="predicted"/>
<keyword evidence="1" id="KW-0812">Transmembrane</keyword>
<comment type="caution">
    <text evidence="2">The sequence shown here is derived from an EMBL/GenBank/DDBJ whole genome shotgun (WGS) entry which is preliminary data.</text>
</comment>
<gene>
    <name evidence="2" type="ORF">DU506_05010</name>
</gene>
<dbReference type="RefSeq" id="WP_114485845.1">
    <property type="nucleotide sequence ID" value="NZ_CBCSHM010000110.1"/>
</dbReference>
<name>A0A368U705_9GAMM</name>
<feature type="transmembrane region" description="Helical" evidence="1">
    <location>
        <begin position="82"/>
        <end position="101"/>
    </location>
</feature>
<evidence type="ECO:0000256" key="1">
    <source>
        <dbReference type="SAM" id="Phobius"/>
    </source>
</evidence>
<reference evidence="2 3" key="1">
    <citation type="submission" date="2018-07" db="EMBL/GenBank/DDBJ databases">
        <title>Halomonas rutogse sp. nov., isolated from Lake TangqianCo on Tibetan Plateau.</title>
        <authorList>
            <person name="Lu H."/>
            <person name="Xing P."/>
            <person name="Wu Q."/>
        </authorList>
    </citation>
    <scope>NUCLEOTIDE SEQUENCE [LARGE SCALE GENOMIC DNA]</scope>
    <source>
        <strain evidence="2 3">TQ8S</strain>
    </source>
</reference>
<organism evidence="2 3">
    <name type="scientific">Vreelandella rituensis</name>
    <dbReference type="NCBI Taxonomy" id="2282306"/>
    <lineage>
        <taxon>Bacteria</taxon>
        <taxon>Pseudomonadati</taxon>
        <taxon>Pseudomonadota</taxon>
        <taxon>Gammaproteobacteria</taxon>
        <taxon>Oceanospirillales</taxon>
        <taxon>Halomonadaceae</taxon>
        <taxon>Vreelandella</taxon>
    </lineage>
</organism>
<feature type="transmembrane region" description="Helical" evidence="1">
    <location>
        <begin position="6"/>
        <end position="24"/>
    </location>
</feature>
<accession>A0A368U705</accession>
<keyword evidence="1" id="KW-0472">Membrane</keyword>
<feature type="transmembrane region" description="Helical" evidence="1">
    <location>
        <begin position="44"/>
        <end position="62"/>
    </location>
</feature>
<dbReference type="InterPro" id="IPR008407">
    <property type="entry name" value="Brnchd-chn_aa_trnsp_AzlD"/>
</dbReference>
<evidence type="ECO:0000313" key="3">
    <source>
        <dbReference type="Proteomes" id="UP000253204"/>
    </source>
</evidence>
<keyword evidence="3" id="KW-1185">Reference proteome</keyword>
<dbReference type="Pfam" id="PF05437">
    <property type="entry name" value="AzlD"/>
    <property type="match status" value="1"/>
</dbReference>
<dbReference type="AlphaFoldDB" id="A0A368U705"/>
<dbReference type="EMBL" id="QPIJ01000007">
    <property type="protein sequence ID" value="RCV92910.1"/>
    <property type="molecule type" value="Genomic_DNA"/>
</dbReference>
<sequence length="102" mass="10459">MSLALTPAGALIAILIMAGVTYLARIGGVMVMARVPIGPKVERFINAMAGSVLVAVIVPMAAQGDWAARMALVATLGVMLATRKPLAAITAGIATAALWRLF</sequence>
<evidence type="ECO:0000313" key="2">
    <source>
        <dbReference type="EMBL" id="RCV92910.1"/>
    </source>
</evidence>
<protein>
    <submittedName>
        <fullName evidence="2">AzlD domain-containing protein</fullName>
    </submittedName>
</protein>
<keyword evidence="1" id="KW-1133">Transmembrane helix</keyword>